<evidence type="ECO:0000313" key="3">
    <source>
        <dbReference type="Proteomes" id="UP001152622"/>
    </source>
</evidence>
<proteinExistence type="predicted"/>
<dbReference type="Proteomes" id="UP001152622">
    <property type="component" value="Chromosome 13"/>
</dbReference>
<evidence type="ECO:0000313" key="2">
    <source>
        <dbReference type="EMBL" id="KAJ8344137.1"/>
    </source>
</evidence>
<gene>
    <name evidence="2" type="ORF">SKAU_G00314660</name>
</gene>
<feature type="compositionally biased region" description="Basic and acidic residues" evidence="1">
    <location>
        <begin position="1"/>
        <end position="12"/>
    </location>
</feature>
<dbReference type="EMBL" id="JAINUF010000013">
    <property type="protein sequence ID" value="KAJ8344137.1"/>
    <property type="molecule type" value="Genomic_DNA"/>
</dbReference>
<name>A0A9Q1ESH0_SYNKA</name>
<protein>
    <submittedName>
        <fullName evidence="2">Uncharacterized protein</fullName>
    </submittedName>
</protein>
<dbReference type="AlphaFoldDB" id="A0A9Q1ESH0"/>
<comment type="caution">
    <text evidence="2">The sequence shown here is derived from an EMBL/GenBank/DDBJ whole genome shotgun (WGS) entry which is preliminary data.</text>
</comment>
<accession>A0A9Q1ESH0</accession>
<keyword evidence="3" id="KW-1185">Reference proteome</keyword>
<sequence>MRRFPEKAEKSAHASGRSGLSRRRSGVSVREKVRQALTHRLTPSDCRKVTSPARRGRPPRSRAAIEAAPRRADPRKGRRGKTALLPTVDTD</sequence>
<feature type="region of interest" description="Disordered" evidence="1">
    <location>
        <begin position="1"/>
        <end position="91"/>
    </location>
</feature>
<reference evidence="2" key="1">
    <citation type="journal article" date="2023" name="Science">
        <title>Genome structures resolve the early diversification of teleost fishes.</title>
        <authorList>
            <person name="Parey E."/>
            <person name="Louis A."/>
            <person name="Montfort J."/>
            <person name="Bouchez O."/>
            <person name="Roques C."/>
            <person name="Iampietro C."/>
            <person name="Lluch J."/>
            <person name="Castinel A."/>
            <person name="Donnadieu C."/>
            <person name="Desvignes T."/>
            <person name="Floi Bucao C."/>
            <person name="Jouanno E."/>
            <person name="Wen M."/>
            <person name="Mejri S."/>
            <person name="Dirks R."/>
            <person name="Jansen H."/>
            <person name="Henkel C."/>
            <person name="Chen W.J."/>
            <person name="Zahm M."/>
            <person name="Cabau C."/>
            <person name="Klopp C."/>
            <person name="Thompson A.W."/>
            <person name="Robinson-Rechavi M."/>
            <person name="Braasch I."/>
            <person name="Lecointre G."/>
            <person name="Bobe J."/>
            <person name="Postlethwait J.H."/>
            <person name="Berthelot C."/>
            <person name="Roest Crollius H."/>
            <person name="Guiguen Y."/>
        </authorList>
    </citation>
    <scope>NUCLEOTIDE SEQUENCE</scope>
    <source>
        <strain evidence="2">WJC10195</strain>
    </source>
</reference>
<evidence type="ECO:0000256" key="1">
    <source>
        <dbReference type="SAM" id="MobiDB-lite"/>
    </source>
</evidence>
<organism evidence="2 3">
    <name type="scientific">Synaphobranchus kaupii</name>
    <name type="common">Kaup's arrowtooth eel</name>
    <dbReference type="NCBI Taxonomy" id="118154"/>
    <lineage>
        <taxon>Eukaryota</taxon>
        <taxon>Metazoa</taxon>
        <taxon>Chordata</taxon>
        <taxon>Craniata</taxon>
        <taxon>Vertebrata</taxon>
        <taxon>Euteleostomi</taxon>
        <taxon>Actinopterygii</taxon>
        <taxon>Neopterygii</taxon>
        <taxon>Teleostei</taxon>
        <taxon>Anguilliformes</taxon>
        <taxon>Synaphobranchidae</taxon>
        <taxon>Synaphobranchus</taxon>
    </lineage>
</organism>